<evidence type="ECO:0000313" key="3">
    <source>
        <dbReference type="Proteomes" id="UP000000211"/>
    </source>
</evidence>
<dbReference type="Pfam" id="PF05685">
    <property type="entry name" value="Uma2"/>
    <property type="match status" value="1"/>
</dbReference>
<feature type="domain" description="Putative restriction endonuclease" evidence="1">
    <location>
        <begin position="11"/>
        <end position="165"/>
    </location>
</feature>
<keyword evidence="3" id="KW-1185">Reference proteome</keyword>
<dbReference type="PATRIC" id="fig|751945.3.peg.1329"/>
<dbReference type="KEGG" id="tos:Theos_1343"/>
<organism evidence="2 3">
    <name type="scientific">Thermus oshimai JL-2</name>
    <dbReference type="NCBI Taxonomy" id="751945"/>
    <lineage>
        <taxon>Bacteria</taxon>
        <taxon>Thermotogati</taxon>
        <taxon>Deinococcota</taxon>
        <taxon>Deinococci</taxon>
        <taxon>Thermales</taxon>
        <taxon>Thermaceae</taxon>
        <taxon>Thermus</taxon>
    </lineage>
</organism>
<dbReference type="AlphaFoldDB" id="K7QXC3"/>
<name>K7QXC3_THEOS</name>
<dbReference type="eggNOG" id="COG4636">
    <property type="taxonomic scope" value="Bacteria"/>
</dbReference>
<accession>K7QXC3</accession>
<evidence type="ECO:0000313" key="2">
    <source>
        <dbReference type="EMBL" id="AFV76378.1"/>
    </source>
</evidence>
<proteinExistence type="predicted"/>
<dbReference type="HOGENOM" id="CLU_076312_2_0_0"/>
<dbReference type="Gene3D" id="3.90.1570.10">
    <property type="entry name" value="tt1808, chain A"/>
    <property type="match status" value="1"/>
</dbReference>
<dbReference type="PANTHER" id="PTHR35400">
    <property type="entry name" value="SLR1083 PROTEIN"/>
    <property type="match status" value="1"/>
</dbReference>
<dbReference type="InterPro" id="IPR008538">
    <property type="entry name" value="Uma2"/>
</dbReference>
<protein>
    <recommendedName>
        <fullName evidence="1">Putative restriction endonuclease domain-containing protein</fullName>
    </recommendedName>
</protein>
<dbReference type="PANTHER" id="PTHR35400:SF1">
    <property type="entry name" value="SLR1083 PROTEIN"/>
    <property type="match status" value="1"/>
</dbReference>
<gene>
    <name evidence="2" type="ORF">Theos_1343</name>
</gene>
<dbReference type="InterPro" id="IPR012296">
    <property type="entry name" value="Nuclease_put_TT1808"/>
</dbReference>
<dbReference type="EMBL" id="CP003249">
    <property type="protein sequence ID" value="AFV76378.1"/>
    <property type="molecule type" value="Genomic_DNA"/>
</dbReference>
<dbReference type="SUPFAM" id="SSF52980">
    <property type="entry name" value="Restriction endonuclease-like"/>
    <property type="match status" value="1"/>
</dbReference>
<dbReference type="RefSeq" id="WP_016329564.1">
    <property type="nucleotide sequence ID" value="NC_019386.1"/>
</dbReference>
<dbReference type="CDD" id="cd06260">
    <property type="entry name" value="DUF820-like"/>
    <property type="match status" value="1"/>
</dbReference>
<dbReference type="STRING" id="751945.Theos_1343"/>
<reference evidence="2 3" key="1">
    <citation type="journal article" date="2013" name="Genome Announc.">
        <title>Whole Genome Sequencing of Thermus oshimai JL-2 and Thermus thermophilus JL-18, Incomplete Denitrifiers from the United States Great Basin.</title>
        <authorList>
            <person name="Murugapiran S.K."/>
            <person name="Huntemann M."/>
            <person name="Wei C.L."/>
            <person name="Han J."/>
            <person name="Detter J.C."/>
            <person name="Han C.S."/>
            <person name="Erkkila T.H."/>
            <person name="Teshima H."/>
            <person name="Chen A."/>
            <person name="Kyrpides N."/>
            <person name="Mavrommatis K."/>
            <person name="Markowitz V."/>
            <person name="Szeto E."/>
            <person name="Ivanova N."/>
            <person name="Pagani I."/>
            <person name="Lam J."/>
            <person name="McDonald A.I."/>
            <person name="Dodsworth J.A."/>
            <person name="Pati A."/>
            <person name="Goodwin L."/>
            <person name="Peters L."/>
            <person name="Pitluck S."/>
            <person name="Woyke T."/>
            <person name="Hedlund B.P."/>
        </authorList>
    </citation>
    <scope>NUCLEOTIDE SEQUENCE</scope>
    <source>
        <strain evidence="2 3">JL-2</strain>
    </source>
</reference>
<dbReference type="Proteomes" id="UP000000211">
    <property type="component" value="Chromosome"/>
</dbReference>
<dbReference type="OrthoDB" id="31427at2"/>
<sequence>MVRHRFTVEAYHRAYQAGALPERVELLAGEVYAVSPMGKKHIRYLIHLTNLLAEAFRHEALVVSQVPLWLSEDSEPEPDLMLLSPPPERYDERPPKPEDVLLLVEVSETTLVQDRTLKLPLYQKAGLPEVWMVNLLEEVLEVYAFPHYLPERYAKGEKVAPKAFPTRPLKWWV</sequence>
<dbReference type="InterPro" id="IPR011335">
    <property type="entry name" value="Restrct_endonuc-II-like"/>
</dbReference>
<evidence type="ECO:0000259" key="1">
    <source>
        <dbReference type="Pfam" id="PF05685"/>
    </source>
</evidence>